<gene>
    <name evidence="1" type="ORF">THITH_04755</name>
</gene>
<name>W0DSV3_9GAMM</name>
<dbReference type="OrthoDB" id="9087497at2"/>
<dbReference type="KEGG" id="tti:THITH_04755"/>
<dbReference type="RefSeq" id="WP_006749024.1">
    <property type="nucleotide sequence ID" value="NZ_CP007029.1"/>
</dbReference>
<dbReference type="AlphaFoldDB" id="W0DSV3"/>
<reference evidence="1 2" key="1">
    <citation type="submission" date="2013-12" db="EMBL/GenBank/DDBJ databases">
        <authorList>
            <consortium name="DOE Joint Genome Institute"/>
            <person name="Muyzer G."/>
            <person name="Huntemann M."/>
            <person name="Han J."/>
            <person name="Chen A."/>
            <person name="Kyrpides N."/>
            <person name="Mavromatis K."/>
            <person name="Markowitz V."/>
            <person name="Palaniappan K."/>
            <person name="Ivanova N."/>
            <person name="Schaumberg A."/>
            <person name="Pati A."/>
            <person name="Liolios K."/>
            <person name="Nordberg H.P."/>
            <person name="Cantor M.N."/>
            <person name="Hua S.X."/>
            <person name="Woyke T."/>
        </authorList>
    </citation>
    <scope>NUCLEOTIDE SEQUENCE [LARGE SCALE GENOMIC DNA]</scope>
    <source>
        <strain evidence="1 2">ARh 1</strain>
    </source>
</reference>
<evidence type="ECO:0008006" key="3">
    <source>
        <dbReference type="Google" id="ProtNLM"/>
    </source>
</evidence>
<accession>W0DSV3</accession>
<dbReference type="STRING" id="713585.THITH_04755"/>
<dbReference type="EMBL" id="CP007029">
    <property type="protein sequence ID" value="AHE99950.1"/>
    <property type="molecule type" value="Genomic_DNA"/>
</dbReference>
<dbReference type="Proteomes" id="UP000005289">
    <property type="component" value="Chromosome"/>
</dbReference>
<dbReference type="Gene3D" id="3.40.630.30">
    <property type="match status" value="1"/>
</dbReference>
<sequence>MNLRLREITREDLPLIEQWLHADHVRGAWGDPIPNLVLLSEPAADGAWRAIIEADGRDVGVVLWQHLSRDELDAAGLSDIPTTVRGLLNQ</sequence>
<evidence type="ECO:0000313" key="1">
    <source>
        <dbReference type="EMBL" id="AHE99950.1"/>
    </source>
</evidence>
<dbReference type="HOGENOM" id="CLU_2439874_0_0_6"/>
<keyword evidence="2" id="KW-1185">Reference proteome</keyword>
<dbReference type="SUPFAM" id="SSF55729">
    <property type="entry name" value="Acyl-CoA N-acyltransferases (Nat)"/>
    <property type="match status" value="1"/>
</dbReference>
<organism evidence="1 2">
    <name type="scientific">Thioalkalivibrio paradoxus ARh 1</name>
    <dbReference type="NCBI Taxonomy" id="713585"/>
    <lineage>
        <taxon>Bacteria</taxon>
        <taxon>Pseudomonadati</taxon>
        <taxon>Pseudomonadota</taxon>
        <taxon>Gammaproteobacteria</taxon>
        <taxon>Chromatiales</taxon>
        <taxon>Ectothiorhodospiraceae</taxon>
        <taxon>Thioalkalivibrio</taxon>
    </lineage>
</organism>
<proteinExistence type="predicted"/>
<protein>
    <recommendedName>
        <fullName evidence="3">N-acetyltransferase domain-containing protein</fullName>
    </recommendedName>
</protein>
<evidence type="ECO:0000313" key="2">
    <source>
        <dbReference type="Proteomes" id="UP000005289"/>
    </source>
</evidence>
<dbReference type="InterPro" id="IPR016181">
    <property type="entry name" value="Acyl_CoA_acyltransferase"/>
</dbReference>